<name>A0A077ZXE4_STYLE</name>
<evidence type="ECO:0000313" key="3">
    <source>
        <dbReference type="Proteomes" id="UP000039865"/>
    </source>
</evidence>
<feature type="region of interest" description="Disordered" evidence="1">
    <location>
        <begin position="153"/>
        <end position="215"/>
    </location>
</feature>
<feature type="compositionally biased region" description="Basic and acidic residues" evidence="1">
    <location>
        <begin position="187"/>
        <end position="197"/>
    </location>
</feature>
<dbReference type="Proteomes" id="UP000039865">
    <property type="component" value="Unassembled WGS sequence"/>
</dbReference>
<evidence type="ECO:0000313" key="2">
    <source>
        <dbReference type="EMBL" id="CDW73221.1"/>
    </source>
</evidence>
<keyword evidence="3" id="KW-1185">Reference proteome</keyword>
<gene>
    <name evidence="2" type="primary">Contig1681.g1826</name>
    <name evidence="2" type="ORF">STYLEM_2197</name>
</gene>
<protein>
    <submittedName>
        <fullName evidence="2">Uncharacterized protein</fullName>
    </submittedName>
</protein>
<organism evidence="2 3">
    <name type="scientific">Stylonychia lemnae</name>
    <name type="common">Ciliate</name>
    <dbReference type="NCBI Taxonomy" id="5949"/>
    <lineage>
        <taxon>Eukaryota</taxon>
        <taxon>Sar</taxon>
        <taxon>Alveolata</taxon>
        <taxon>Ciliophora</taxon>
        <taxon>Intramacronucleata</taxon>
        <taxon>Spirotrichea</taxon>
        <taxon>Stichotrichia</taxon>
        <taxon>Sporadotrichida</taxon>
        <taxon>Oxytrichidae</taxon>
        <taxon>Stylonychinae</taxon>
        <taxon>Stylonychia</taxon>
    </lineage>
</organism>
<reference evidence="2 3" key="1">
    <citation type="submission" date="2014-06" db="EMBL/GenBank/DDBJ databases">
        <authorList>
            <person name="Swart Estienne"/>
        </authorList>
    </citation>
    <scope>NUCLEOTIDE SEQUENCE [LARGE SCALE GENOMIC DNA]</scope>
    <source>
        <strain evidence="2 3">130c</strain>
    </source>
</reference>
<dbReference type="InParanoid" id="A0A077ZXE4"/>
<feature type="compositionally biased region" description="Low complexity" evidence="1">
    <location>
        <begin position="156"/>
        <end position="181"/>
    </location>
</feature>
<proteinExistence type="predicted"/>
<feature type="compositionally biased region" description="Polar residues" evidence="1">
    <location>
        <begin position="198"/>
        <end position="211"/>
    </location>
</feature>
<accession>A0A077ZXE4</accession>
<dbReference type="EMBL" id="CCKQ01002131">
    <property type="protein sequence ID" value="CDW73221.1"/>
    <property type="molecule type" value="Genomic_DNA"/>
</dbReference>
<evidence type="ECO:0000256" key="1">
    <source>
        <dbReference type="SAM" id="MobiDB-lite"/>
    </source>
</evidence>
<dbReference type="AlphaFoldDB" id="A0A077ZXE4"/>
<sequence length="248" mass="27887">MLPPGEEIFKLAAKSAMQNIRDSQDTQKDIPEILLLSLMYQVLAQESAFIGIMQQFEKHRGELKLVRIPAISINEPSVVYQSKFCSLKSSRTSNIGNDQSRRLKRNQVQLMSAMECSSSIADMKTLKKPNRLRNANKKRVIMQSHLDQDSESYALQMSSKRSLKQSQSSQSSMISQKNTSSNFQNAHKNEKKEELKQKSSAAISRPQSAALSQKPEKIVSKLDSLINGQSSAGNWNSAMMILKEILHN</sequence>